<feature type="domain" description="DDE-1" evidence="2">
    <location>
        <begin position="7"/>
        <end position="103"/>
    </location>
</feature>
<feature type="region of interest" description="Disordered" evidence="1">
    <location>
        <begin position="170"/>
        <end position="204"/>
    </location>
</feature>
<dbReference type="AlphaFoldDB" id="A2HJG0"/>
<dbReference type="SMR" id="A2HJG0"/>
<proteinExistence type="predicted"/>
<accession>A2HJG0</accession>
<feature type="non-terminal residue" evidence="3">
    <location>
        <position position="1"/>
    </location>
</feature>
<evidence type="ECO:0000259" key="2">
    <source>
        <dbReference type="Pfam" id="PF03184"/>
    </source>
</evidence>
<evidence type="ECO:0000313" key="4">
    <source>
        <dbReference type="Proteomes" id="UP000001542"/>
    </source>
</evidence>
<protein>
    <recommendedName>
        <fullName evidence="2">DDE-1 domain-containing protein</fullName>
    </recommendedName>
</protein>
<dbReference type="GO" id="GO:0003676">
    <property type="term" value="F:nucleic acid binding"/>
    <property type="evidence" value="ECO:0007669"/>
    <property type="project" value="InterPro"/>
</dbReference>
<dbReference type="EMBL" id="DS136105">
    <property type="protein sequence ID" value="EAX70457.1"/>
    <property type="molecule type" value="Genomic_DNA"/>
</dbReference>
<evidence type="ECO:0000313" key="3">
    <source>
        <dbReference type="EMBL" id="EAX70457.1"/>
    </source>
</evidence>
<dbReference type="VEuPathDB" id="TrichDB:TVAG_514870"/>
<dbReference type="InterPro" id="IPR004875">
    <property type="entry name" value="DDE_SF_endonuclease_dom"/>
</dbReference>
<dbReference type="Proteomes" id="UP000001542">
    <property type="component" value="Unassembled WGS sequence"/>
</dbReference>
<reference evidence="3" key="2">
    <citation type="journal article" date="2007" name="Science">
        <title>Draft genome sequence of the sexually transmitted pathogen Trichomonas vaginalis.</title>
        <authorList>
            <person name="Carlton J.M."/>
            <person name="Hirt R.P."/>
            <person name="Silva J.C."/>
            <person name="Delcher A.L."/>
            <person name="Schatz M."/>
            <person name="Zhao Q."/>
            <person name="Wortman J.R."/>
            <person name="Bidwell S.L."/>
            <person name="Alsmark U.C.M."/>
            <person name="Besteiro S."/>
            <person name="Sicheritz-Ponten T."/>
            <person name="Noel C.J."/>
            <person name="Dacks J.B."/>
            <person name="Foster P.G."/>
            <person name="Simillion C."/>
            <person name="Van de Peer Y."/>
            <person name="Miranda-Saavedra D."/>
            <person name="Barton G.J."/>
            <person name="Westrop G.D."/>
            <person name="Mueller S."/>
            <person name="Dessi D."/>
            <person name="Fiori P.L."/>
            <person name="Ren Q."/>
            <person name="Paulsen I."/>
            <person name="Zhang H."/>
            <person name="Bastida-Corcuera F.D."/>
            <person name="Simoes-Barbosa A."/>
            <person name="Brown M.T."/>
            <person name="Hayes R.D."/>
            <person name="Mukherjee M."/>
            <person name="Okumura C.Y."/>
            <person name="Schneider R."/>
            <person name="Smith A.J."/>
            <person name="Vanacova S."/>
            <person name="Villalvazo M."/>
            <person name="Haas B.J."/>
            <person name="Pertea M."/>
            <person name="Feldblyum T.V."/>
            <person name="Utterback T.R."/>
            <person name="Shu C.L."/>
            <person name="Osoegawa K."/>
            <person name="de Jong P.J."/>
            <person name="Hrdy I."/>
            <person name="Horvathova L."/>
            <person name="Zubacova Z."/>
            <person name="Dolezal P."/>
            <person name="Malik S.B."/>
            <person name="Logsdon J.M. Jr."/>
            <person name="Henze K."/>
            <person name="Gupta A."/>
            <person name="Wang C.C."/>
            <person name="Dunne R.L."/>
            <person name="Upcroft J.A."/>
            <person name="Upcroft P."/>
            <person name="White O."/>
            <person name="Salzberg S.L."/>
            <person name="Tang P."/>
            <person name="Chiu C.-H."/>
            <person name="Lee Y.-S."/>
            <person name="Embley T.M."/>
            <person name="Coombs G.H."/>
            <person name="Mottram J.C."/>
            <person name="Tachezy J."/>
            <person name="Fraser-Liggett C.M."/>
            <person name="Johnson P.J."/>
        </authorList>
    </citation>
    <scope>NUCLEOTIDE SEQUENCE [LARGE SCALE GENOMIC DNA]</scope>
    <source>
        <strain evidence="3">G3</strain>
    </source>
</reference>
<dbReference type="InParanoid" id="A2HJG0"/>
<keyword evidence="4" id="KW-1185">Reference proteome</keyword>
<name>A2HJG0_TRIV3</name>
<dbReference type="Pfam" id="PF03184">
    <property type="entry name" value="DDE_1"/>
    <property type="match status" value="1"/>
</dbReference>
<organism evidence="3 4">
    <name type="scientific">Trichomonas vaginalis (strain ATCC PRA-98 / G3)</name>
    <dbReference type="NCBI Taxonomy" id="412133"/>
    <lineage>
        <taxon>Eukaryota</taxon>
        <taxon>Metamonada</taxon>
        <taxon>Parabasalia</taxon>
        <taxon>Trichomonadida</taxon>
        <taxon>Trichomonadidae</taxon>
        <taxon>Trichomonas</taxon>
    </lineage>
</organism>
<dbReference type="VEuPathDB" id="TrichDB:TVAGG3_1049350"/>
<evidence type="ECO:0000256" key="1">
    <source>
        <dbReference type="SAM" id="MobiDB-lite"/>
    </source>
</evidence>
<gene>
    <name evidence="3" type="ORF">TVAG_514870</name>
</gene>
<feature type="compositionally biased region" description="Acidic residues" evidence="1">
    <location>
        <begin position="182"/>
        <end position="204"/>
    </location>
</feature>
<reference evidence="3" key="1">
    <citation type="submission" date="2006-10" db="EMBL/GenBank/DDBJ databases">
        <authorList>
            <person name="Amadeo P."/>
            <person name="Zhao Q."/>
            <person name="Wortman J."/>
            <person name="Fraser-Liggett C."/>
            <person name="Carlton J."/>
        </authorList>
    </citation>
    <scope>NUCLEOTIDE SEQUENCE</scope>
    <source>
        <strain evidence="3">G3</strain>
    </source>
</reference>
<sequence length="366" mass="42449">NPSYIQNDRIYLFLDTYSSHRNAETKKLAKDLNITLVFIPVGCTDLCQPLDMHVFGALKNMATRTWWTYYSIDTSLECTLKLAVYILIRCWNALTPELIETAFSMHIKDLEENESIQPRISDEEASDFIERIDEVKAQFTVGELLGQNAEEEDAPDFDLLQEFSEINERRHRRQENTQIEEIVSDDEDWDGSDDEEDLEGFTPEEEREILEYDLDPSEIESAVEPEPNYNPPSPAEVFSPLPIVDVHFEPTDQLIHCLASRSGASFMDSVEYAPRFDVLLTNQLHYSEIFNEIRRHNHYATERVNSQIIRLDDSRSALNAAMQLFLTIIILENIRIEEENGARALELFYVGEEIPNKKIFSISYKY</sequence>